<sequence length="363" mass="42737">MTSNEILEIAQNLNSLKPLKKEQILLNSTKENPKIFSKINDLINEYNDITINLPIMKLLAPSKLSRAKKTPRPQNLFILYRRNLSKGLCKINPKSVGKSSQVASLLWKSISEREREFWRQLSIIAKEKHNTIYSDYKYEPNKKKKRNRYKVSSKKINRKDNPQIFINTLPGKRIFKKFLYNRFYTFIKNFFKMFRISDLSPYVNEPSTTILKNEQIHSLTQNLGKILKLFLTSFFCKIQNELILNFLLKAQNMLPSVPSQQQHPQYPQHPYPQPYPQLQQQQPIDPCYVPIELPHYYYQPALTVIPTIPTISHPQFVITSPTVGNELYNTSYDLSSSVNPDPLLLNLLNYDDSFNYNYYYYYS</sequence>
<dbReference type="GO" id="GO:0005634">
    <property type="term" value="C:nucleus"/>
    <property type="evidence" value="ECO:0007669"/>
    <property type="project" value="UniProtKB-UniRule"/>
</dbReference>
<feature type="DNA-binding region" description="HMG box" evidence="1">
    <location>
        <begin position="70"/>
        <end position="137"/>
    </location>
</feature>
<feature type="domain" description="HMG box" evidence="2">
    <location>
        <begin position="70"/>
        <end position="137"/>
    </location>
</feature>
<dbReference type="GO" id="GO:0003677">
    <property type="term" value="F:DNA binding"/>
    <property type="evidence" value="ECO:0007669"/>
    <property type="project" value="UniProtKB-UniRule"/>
</dbReference>
<protein>
    <submittedName>
        <fullName evidence="5">MATA-HMG</fullName>
    </submittedName>
</protein>
<dbReference type="VEuPathDB" id="FungiDB:FUN_017850"/>
<evidence type="ECO:0000259" key="2">
    <source>
        <dbReference type="PROSITE" id="PS50118"/>
    </source>
</evidence>
<dbReference type="PROSITE" id="PS50118">
    <property type="entry name" value="HMG_BOX_2"/>
    <property type="match status" value="1"/>
</dbReference>
<dbReference type="SUPFAM" id="SSF47095">
    <property type="entry name" value="HMG-box"/>
    <property type="match status" value="1"/>
</dbReference>
<dbReference type="InterPro" id="IPR009071">
    <property type="entry name" value="HMG_box_dom"/>
</dbReference>
<reference evidence="5" key="1">
    <citation type="submission" date="2015-06" db="EMBL/GenBank/DDBJ databases">
        <title>Evolution and Diversity of Sexually-Related Genes in an Arbuscular Mycorrhizal Fungi.</title>
        <authorList>
            <person name="Charron P."/>
            <person name="Marton T."/>
            <person name="Corradi N."/>
        </authorList>
    </citation>
    <scope>NUCLEOTIDE SEQUENCE</scope>
    <source>
        <strain evidence="3">A1</strain>
        <strain evidence="4">A5</strain>
        <strain evidence="5">B3</strain>
    </source>
</reference>
<dbReference type="EMBL" id="KT212035">
    <property type="protein sequence ID" value="ANQ33029.1"/>
    <property type="molecule type" value="Genomic_DNA"/>
</dbReference>
<evidence type="ECO:0000313" key="4">
    <source>
        <dbReference type="EMBL" id="ANQ33028.1"/>
    </source>
</evidence>
<evidence type="ECO:0000256" key="1">
    <source>
        <dbReference type="PROSITE-ProRule" id="PRU00267"/>
    </source>
</evidence>
<dbReference type="Gene3D" id="1.10.30.10">
    <property type="entry name" value="High mobility group box domain"/>
    <property type="match status" value="1"/>
</dbReference>
<proteinExistence type="predicted"/>
<dbReference type="VEuPathDB" id="FungiDB:RhiirFUN_019267"/>
<keyword evidence="1" id="KW-0238">DNA-binding</keyword>
<evidence type="ECO:0000313" key="5">
    <source>
        <dbReference type="EMBL" id="ANQ33029.1"/>
    </source>
</evidence>
<dbReference type="VEuPathDB" id="FungiDB:RhiirA1_534255"/>
<dbReference type="InterPro" id="IPR036910">
    <property type="entry name" value="HMG_box_dom_sf"/>
</dbReference>
<gene>
    <name evidence="5" type="primary">HMG223</name>
</gene>
<organism evidence="5">
    <name type="scientific">Rhizophagus irregularis</name>
    <dbReference type="NCBI Taxonomy" id="588596"/>
    <lineage>
        <taxon>Eukaryota</taxon>
        <taxon>Fungi</taxon>
        <taxon>Fungi incertae sedis</taxon>
        <taxon>Mucoromycota</taxon>
        <taxon>Glomeromycotina</taxon>
        <taxon>Glomeromycetes</taxon>
        <taxon>Glomerales</taxon>
        <taxon>Glomeraceae</taxon>
        <taxon>Rhizophagus</taxon>
    </lineage>
</organism>
<accession>A0A1B1EW39</accession>
<keyword evidence="1" id="KW-0539">Nucleus</keyword>
<evidence type="ECO:0000313" key="3">
    <source>
        <dbReference type="EMBL" id="ANQ33026.1"/>
    </source>
</evidence>
<dbReference type="AlphaFoldDB" id="A0A1B1EW39"/>
<dbReference type="EMBL" id="KT212032">
    <property type="protein sequence ID" value="ANQ33026.1"/>
    <property type="molecule type" value="Genomic_DNA"/>
</dbReference>
<name>A0A1B1EW39_9GLOM</name>
<dbReference type="EMBL" id="KT212034">
    <property type="protein sequence ID" value="ANQ33028.1"/>
    <property type="molecule type" value="Genomic_DNA"/>
</dbReference>